<dbReference type="Proteomes" id="UP000199035">
    <property type="component" value="Unassembled WGS sequence"/>
</dbReference>
<proteinExistence type="inferred from homology"/>
<keyword evidence="2" id="KW-0235">DNA replication</keyword>
<dbReference type="Pfam" id="PF01446">
    <property type="entry name" value="Rep_1"/>
    <property type="match status" value="1"/>
</dbReference>
<dbReference type="GO" id="GO:0006260">
    <property type="term" value="P:DNA replication"/>
    <property type="evidence" value="ECO:0007669"/>
    <property type="project" value="UniProtKB-KW"/>
</dbReference>
<sequence>TITKSCSNQATQGFQKDDSKAQAKEYRKMTIALKERAGELLYNKKELKQNRVCGCGKHRIDKELPVGMTYNQKTGLAGYDNLQYCGSVWVCPDCSYKISQERKTELAEAMKTCRTKGLQVLMLTLTVPHYAGDDLRDLLKKMSSAKHAFWTNRNSRNYLSEQFPLVGHITATEVKFNDRNGFHPHYHILCFSEQNFKQEDIDLIQDELYEFWAEKCVKHGLGKPSKEHGLHIKIGSNEDMLADYVSKWGLASEMTQAHQKIGKKNKESLTMWEVLELSTFEASTNDKYGRVFKKYAQAFKGRAQLFWSKGLKDLLIKALTKEEEEEKAKNEAEEYAQFLDDNPLVLSIHEKDWWSVCYHRKRAELLDLIELDYQQNGPDSDLKMTKDFISGLRFTSRNSGHKNNWGRK</sequence>
<reference evidence="5" key="1">
    <citation type="submission" date="2016-10" db="EMBL/GenBank/DDBJ databases">
        <authorList>
            <person name="Varghese N."/>
            <person name="Submissions S."/>
        </authorList>
    </citation>
    <scope>NUCLEOTIDE SEQUENCE [LARGE SCALE GENOMIC DNA]</scope>
    <source>
        <strain evidence="5">ANC 5109</strain>
    </source>
</reference>
<keyword evidence="3" id="KW-0175">Coiled coil</keyword>
<dbReference type="AlphaFoldDB" id="A0A1H3NQC0"/>
<keyword evidence="5" id="KW-1185">Reference proteome</keyword>
<dbReference type="RefSeq" id="WP_092693041.1">
    <property type="nucleotide sequence ID" value="NZ_FNPK01000058.1"/>
</dbReference>
<feature type="non-terminal residue" evidence="4">
    <location>
        <position position="1"/>
    </location>
</feature>
<comment type="similarity">
    <text evidence="1">Belongs to the Gram-positive plasmids replication protein type 1 family.</text>
</comment>
<feature type="coiled-coil region" evidence="3">
    <location>
        <begin position="311"/>
        <end position="342"/>
    </location>
</feature>
<evidence type="ECO:0000256" key="3">
    <source>
        <dbReference type="SAM" id="Coils"/>
    </source>
</evidence>
<dbReference type="STRING" id="595670.SAMN05421643_1584"/>
<evidence type="ECO:0000256" key="1">
    <source>
        <dbReference type="ARBA" id="ARBA00008909"/>
    </source>
</evidence>
<protein>
    <recommendedName>
        <fullName evidence="6">Replication protein</fullName>
    </recommendedName>
</protein>
<dbReference type="InterPro" id="IPR000989">
    <property type="entry name" value="Rep"/>
</dbReference>
<evidence type="ECO:0000256" key="2">
    <source>
        <dbReference type="ARBA" id="ARBA00022705"/>
    </source>
</evidence>
<gene>
    <name evidence="4" type="ORF">SAMN05421643_1584</name>
</gene>
<organism evidence="4 5">
    <name type="scientific">Acinetobacter kyonggiensis</name>
    <dbReference type="NCBI Taxonomy" id="595670"/>
    <lineage>
        <taxon>Bacteria</taxon>
        <taxon>Pseudomonadati</taxon>
        <taxon>Pseudomonadota</taxon>
        <taxon>Gammaproteobacteria</taxon>
        <taxon>Moraxellales</taxon>
        <taxon>Moraxellaceae</taxon>
        <taxon>Acinetobacter</taxon>
    </lineage>
</organism>
<dbReference type="GO" id="GO:0003677">
    <property type="term" value="F:DNA binding"/>
    <property type="evidence" value="ECO:0007669"/>
    <property type="project" value="InterPro"/>
</dbReference>
<evidence type="ECO:0000313" key="4">
    <source>
        <dbReference type="EMBL" id="SDY91111.1"/>
    </source>
</evidence>
<name>A0A1H3NQC0_9GAMM</name>
<accession>A0A1H3NQC0</accession>
<dbReference type="EMBL" id="FNPK01000058">
    <property type="protein sequence ID" value="SDY91111.1"/>
    <property type="molecule type" value="Genomic_DNA"/>
</dbReference>
<evidence type="ECO:0000313" key="5">
    <source>
        <dbReference type="Proteomes" id="UP000199035"/>
    </source>
</evidence>
<evidence type="ECO:0008006" key="6">
    <source>
        <dbReference type="Google" id="ProtNLM"/>
    </source>
</evidence>